<dbReference type="CDD" id="cd22211">
    <property type="entry name" value="HkD_SF"/>
    <property type="match status" value="1"/>
</dbReference>
<feature type="non-terminal residue" evidence="3">
    <location>
        <position position="970"/>
    </location>
</feature>
<dbReference type="OMA" id="WARTLAN"/>
<gene>
    <name evidence="3" type="ORF">B7463_g2773</name>
</gene>
<dbReference type="SUPFAM" id="SSF116907">
    <property type="entry name" value="Hook domain"/>
    <property type="match status" value="1"/>
</dbReference>
<comment type="caution">
    <text evidence="3">The sequence shown here is derived from an EMBL/GenBank/DDBJ whole genome shotgun (WGS) entry which is preliminary data.</text>
</comment>
<dbReference type="EMBL" id="NCSJ02000034">
    <property type="protein sequence ID" value="RFU33503.1"/>
    <property type="molecule type" value="Genomic_DNA"/>
</dbReference>
<feature type="compositionally biased region" description="Basic and acidic residues" evidence="2">
    <location>
        <begin position="711"/>
        <end position="732"/>
    </location>
</feature>
<feature type="coiled-coil region" evidence="1">
    <location>
        <begin position="598"/>
        <end position="632"/>
    </location>
</feature>
<sequence>MADSRSKPRPKLPAMVYTLAEETALLRWVNTFPLDAKVGSLSELTDGDIDPAYAIRDLDINSSPSKWLSKKKSLEAVYKSLLRYIHNHCDDLDSLVLENMVDINAIAEHEDEQQILEVYSSHNAMRWARTLANVVFKLLTIILMAAVRGTENMKFVRIITERLDASTQAQIAKIIQHVINTMALVATRLTIQQMEDVTQNAPSSPTTQDAAIPSTLAKDLDLALEAEHAALVAEHTALKKRHGEFQMRFERLQDSHDALLDDIKEKDHLLATLEDSKDGEMADYIQGLRKDLQEANDLIASQEQQMEVDRVARDKHQKELASLRAATEKLTEVEDQVTELKNENLNLSRKANMVDHFQKKLEAQSSIEKENANLRRRLETLEEVQKDYDKVYEENQKLHTTIQEYQRRFNSYELHVVELGNQKKVLEEDLRHREAQISTLTENKLHDERFIQDLQEQIRAGSQSVQSPPSADHEGKFLTLEQELEESEDGGAGSNNLVVEVSRLRTENQLLKSTATGTANATLRVDLEEADRNVKQLETSLNEITEKYVIAQEQLQAVIDTSSGDKYVIQAALDIGPLILRAKEDYRNEAVIHTRNLYLEATKELAAAKVKVDELTTELASKERELLSTKTDLASMGKEELQALEDLKSTNDIIKSSFEKDLLLLQSQHKNLKSDFDRQNAHLVQALLAKEQFREQVNTLKDQIVAPANPEVKESEATDDEPKEKPDVDEKNLLTEVRLRSDNNLPKTWAVLGHPQHTQKSKAGGWALRLQSTFRHKFENTIDTTHKYAFSYEKEKQSISPKNVSRHKHTLRHNRDDVISSYKNASYWPVHGDRRRSPVKINNFKHKRAFGYEDMSRVTSTKVNHSMHKQVEEDPELARELSIFQIGNVKKSLEDEEAGPGLRCLVLHSPGVPKSSPTYSIIITTPHYPSPIEIPGLPLLHHPRNRKQEPETRAFTDDQRVVRCYVTVTE</sequence>
<organism evidence="3 4">
    <name type="scientific">Scytalidium lignicola</name>
    <name type="common">Hyphomycete</name>
    <dbReference type="NCBI Taxonomy" id="5539"/>
    <lineage>
        <taxon>Eukaryota</taxon>
        <taxon>Fungi</taxon>
        <taxon>Dikarya</taxon>
        <taxon>Ascomycota</taxon>
        <taxon>Pezizomycotina</taxon>
        <taxon>Leotiomycetes</taxon>
        <taxon>Leotiomycetes incertae sedis</taxon>
        <taxon>Scytalidium</taxon>
    </lineage>
</organism>
<evidence type="ECO:0000256" key="2">
    <source>
        <dbReference type="SAM" id="MobiDB-lite"/>
    </source>
</evidence>
<evidence type="ECO:0000313" key="3">
    <source>
        <dbReference type="EMBL" id="RFU33503.1"/>
    </source>
</evidence>
<evidence type="ECO:0008006" key="5">
    <source>
        <dbReference type="Google" id="ProtNLM"/>
    </source>
</evidence>
<dbReference type="OrthoDB" id="49395at2759"/>
<keyword evidence="1" id="KW-0175">Coiled coil</keyword>
<dbReference type="STRING" id="5539.A0A3E2HJU5"/>
<dbReference type="Proteomes" id="UP000258309">
    <property type="component" value="Unassembled WGS sequence"/>
</dbReference>
<feature type="non-terminal residue" evidence="3">
    <location>
        <position position="1"/>
    </location>
</feature>
<feature type="coiled-coil region" evidence="1">
    <location>
        <begin position="285"/>
        <end position="443"/>
    </location>
</feature>
<evidence type="ECO:0000313" key="4">
    <source>
        <dbReference type="Proteomes" id="UP000258309"/>
    </source>
</evidence>
<keyword evidence="4" id="KW-1185">Reference proteome</keyword>
<proteinExistence type="predicted"/>
<reference evidence="3 4" key="1">
    <citation type="submission" date="2018-05" db="EMBL/GenBank/DDBJ databases">
        <title>Draft genome sequence of Scytalidium lignicola DSM 105466, a ubiquitous saprotrophic fungus.</title>
        <authorList>
            <person name="Buettner E."/>
            <person name="Gebauer A.M."/>
            <person name="Hofrichter M."/>
            <person name="Liers C."/>
            <person name="Kellner H."/>
        </authorList>
    </citation>
    <scope>NUCLEOTIDE SEQUENCE [LARGE SCALE GENOMIC DNA]</scope>
    <source>
        <strain evidence="3 4">DSM 105466</strain>
    </source>
</reference>
<dbReference type="InterPro" id="IPR036872">
    <property type="entry name" value="CH_dom_sf"/>
</dbReference>
<name>A0A3E2HJU5_SCYLI</name>
<feature type="coiled-coil region" evidence="1">
    <location>
        <begin position="520"/>
        <end position="554"/>
    </location>
</feature>
<evidence type="ECO:0000256" key="1">
    <source>
        <dbReference type="SAM" id="Coils"/>
    </source>
</evidence>
<feature type="region of interest" description="Disordered" evidence="2">
    <location>
        <begin position="704"/>
        <end position="732"/>
    </location>
</feature>
<accession>A0A3E2HJU5</accession>
<dbReference type="Gene3D" id="1.10.418.10">
    <property type="entry name" value="Calponin-like domain"/>
    <property type="match status" value="1"/>
</dbReference>
<dbReference type="AlphaFoldDB" id="A0A3E2HJU5"/>
<protein>
    <recommendedName>
        <fullName evidence="5">HOOK N-terminal domain-containing protein</fullName>
    </recommendedName>
</protein>